<dbReference type="PANTHER" id="PTHR11923:SF69">
    <property type="entry name" value="SENSORY NEURON MEMBRANE PROTEIN 1"/>
    <property type="match status" value="1"/>
</dbReference>
<dbReference type="GO" id="GO:0005737">
    <property type="term" value="C:cytoplasm"/>
    <property type="evidence" value="ECO:0007669"/>
    <property type="project" value="TreeGrafter"/>
</dbReference>
<feature type="transmembrane region" description="Helical" evidence="12">
    <location>
        <begin position="6"/>
        <end position="26"/>
    </location>
</feature>
<dbReference type="GO" id="GO:0005886">
    <property type="term" value="C:plasma membrane"/>
    <property type="evidence" value="ECO:0007669"/>
    <property type="project" value="UniProtKB-SubCell"/>
</dbReference>
<evidence type="ECO:0000256" key="12">
    <source>
        <dbReference type="SAM" id="Phobius"/>
    </source>
</evidence>
<dbReference type="GO" id="GO:0005044">
    <property type="term" value="F:scavenger receptor activity"/>
    <property type="evidence" value="ECO:0007669"/>
    <property type="project" value="TreeGrafter"/>
</dbReference>
<evidence type="ECO:0000313" key="14">
    <source>
        <dbReference type="Proteomes" id="UP001154078"/>
    </source>
</evidence>
<keyword evidence="3" id="KW-1003">Cell membrane</keyword>
<evidence type="ECO:0000256" key="4">
    <source>
        <dbReference type="ARBA" id="ARBA00022606"/>
    </source>
</evidence>
<gene>
    <name evidence="13" type="ORF">MELIAE_LOCUS10592</name>
</gene>
<keyword evidence="4" id="KW-0716">Sensory transduction</keyword>
<evidence type="ECO:0000256" key="6">
    <source>
        <dbReference type="ARBA" id="ARBA00022725"/>
    </source>
</evidence>
<sequence length="522" mass="58012">MQLPVKVGIAAGSAFVFFLTVGFVVFPKMITSQVKKMTALKPGNEIRDMFIKIPFYLDFRIFMFNISNPDGIQNGEKPIVQQVGPFCYEEWKVKVGVEDIEEEDMLMYNQTDTFLPANWPGCVDPDTMVTIPHPMILGLVNAVTIQKPGALSLLNKAIKSIYENPSNIFLTAKAKDILFDGIVIKCGIKDFAGKAICSQLKSALPNLNENDLIFSLLGAKNGTAGKRFQVYRGVKNAHQLGEIVKYDNQSVIENWPTKQCNEIHGTDGTIFPPFLTNEEGLVSFSPDLCRSLKAFFVKPENYDGIPAKMFTANLGDSSTNANEKCYCTTPETCLKKGLMDLFKCTGVPIYASLPHFLDADKSYLDGVQGLSPDAEIHQIKILFETTTGSPLYAKKRLQFNMPLNANDKVDLFKTMPSSVLPLFWIEEGVELNNTFTKPLKDLFKIKKIVKIGTWLVMVVSVVLMAGAAYVYFSKSGSANVTPVEKSDTPDNVKNMIHMNMNYGMNDEGHVNPNMTNGDPDKY</sequence>
<keyword evidence="6" id="KW-0552">Olfaction</keyword>
<evidence type="ECO:0000256" key="11">
    <source>
        <dbReference type="ARBA" id="ARBA00023180"/>
    </source>
</evidence>
<dbReference type="PANTHER" id="PTHR11923">
    <property type="entry name" value="SCAVENGER RECEPTOR CLASS B TYPE-1 SR-B1"/>
    <property type="match status" value="1"/>
</dbReference>
<feature type="transmembrane region" description="Helical" evidence="12">
    <location>
        <begin position="451"/>
        <end position="472"/>
    </location>
</feature>
<evidence type="ECO:0000256" key="3">
    <source>
        <dbReference type="ARBA" id="ARBA00022475"/>
    </source>
</evidence>
<organism evidence="13 14">
    <name type="scientific">Brassicogethes aeneus</name>
    <name type="common">Rape pollen beetle</name>
    <name type="synonym">Meligethes aeneus</name>
    <dbReference type="NCBI Taxonomy" id="1431903"/>
    <lineage>
        <taxon>Eukaryota</taxon>
        <taxon>Metazoa</taxon>
        <taxon>Ecdysozoa</taxon>
        <taxon>Arthropoda</taxon>
        <taxon>Hexapoda</taxon>
        <taxon>Insecta</taxon>
        <taxon>Pterygota</taxon>
        <taxon>Neoptera</taxon>
        <taxon>Endopterygota</taxon>
        <taxon>Coleoptera</taxon>
        <taxon>Polyphaga</taxon>
        <taxon>Cucujiformia</taxon>
        <taxon>Nitidulidae</taxon>
        <taxon>Meligethinae</taxon>
        <taxon>Brassicogethes</taxon>
    </lineage>
</organism>
<evidence type="ECO:0000256" key="5">
    <source>
        <dbReference type="ARBA" id="ARBA00022692"/>
    </source>
</evidence>
<dbReference type="Pfam" id="PF01130">
    <property type="entry name" value="CD36"/>
    <property type="match status" value="1"/>
</dbReference>
<dbReference type="EMBL" id="OV121138">
    <property type="protein sequence ID" value="CAH0560924.1"/>
    <property type="molecule type" value="Genomic_DNA"/>
</dbReference>
<keyword evidence="7 12" id="KW-1133">Transmembrane helix</keyword>
<comment type="similarity">
    <text evidence="2">Belongs to the CD36 family.</text>
</comment>
<protein>
    <recommendedName>
        <fullName evidence="15">Sensory neuron membrane protein 1</fullName>
    </recommendedName>
</protein>
<evidence type="ECO:0000256" key="1">
    <source>
        <dbReference type="ARBA" id="ARBA00004651"/>
    </source>
</evidence>
<evidence type="ECO:0008006" key="15">
    <source>
        <dbReference type="Google" id="ProtNLM"/>
    </source>
</evidence>
<reference evidence="13" key="1">
    <citation type="submission" date="2021-12" db="EMBL/GenBank/DDBJ databases">
        <authorList>
            <person name="King R."/>
        </authorList>
    </citation>
    <scope>NUCLEOTIDE SEQUENCE</scope>
</reference>
<dbReference type="AlphaFoldDB" id="A0A9P0FM29"/>
<keyword evidence="14" id="KW-1185">Reference proteome</keyword>
<dbReference type="PRINTS" id="PR01609">
    <property type="entry name" value="CD36FAMILY"/>
</dbReference>
<keyword evidence="10" id="KW-0675">Receptor</keyword>
<dbReference type="GO" id="GO:0007608">
    <property type="term" value="P:sensory perception of smell"/>
    <property type="evidence" value="ECO:0007669"/>
    <property type="project" value="UniProtKB-KW"/>
</dbReference>
<evidence type="ECO:0000256" key="9">
    <source>
        <dbReference type="ARBA" id="ARBA00023157"/>
    </source>
</evidence>
<evidence type="ECO:0000256" key="10">
    <source>
        <dbReference type="ARBA" id="ARBA00023170"/>
    </source>
</evidence>
<evidence type="ECO:0000256" key="8">
    <source>
        <dbReference type="ARBA" id="ARBA00023136"/>
    </source>
</evidence>
<evidence type="ECO:0000256" key="7">
    <source>
        <dbReference type="ARBA" id="ARBA00022989"/>
    </source>
</evidence>
<keyword evidence="8 12" id="KW-0472">Membrane</keyword>
<proteinExistence type="inferred from homology"/>
<keyword evidence="5 12" id="KW-0812">Transmembrane</keyword>
<dbReference type="OrthoDB" id="10024078at2759"/>
<name>A0A9P0FM29_BRAAE</name>
<evidence type="ECO:0000313" key="13">
    <source>
        <dbReference type="EMBL" id="CAH0560924.1"/>
    </source>
</evidence>
<keyword evidence="9" id="KW-1015">Disulfide bond</keyword>
<keyword evidence="11" id="KW-0325">Glycoprotein</keyword>
<evidence type="ECO:0000256" key="2">
    <source>
        <dbReference type="ARBA" id="ARBA00010532"/>
    </source>
</evidence>
<accession>A0A9P0FM29</accession>
<dbReference type="Proteomes" id="UP001154078">
    <property type="component" value="Chromosome 7"/>
</dbReference>
<dbReference type="InterPro" id="IPR002159">
    <property type="entry name" value="CD36_fam"/>
</dbReference>
<comment type="subcellular location">
    <subcellularLocation>
        <location evidence="1">Cell membrane</location>
        <topology evidence="1">Multi-pass membrane protein</topology>
    </subcellularLocation>
</comment>